<keyword evidence="7" id="KW-0456">Lyase</keyword>
<dbReference type="Gene3D" id="3.40.50.720">
    <property type="entry name" value="NAD(P)-binding Rossmann-like Domain"/>
    <property type="match status" value="1"/>
</dbReference>
<dbReference type="SUPFAM" id="SSF56796">
    <property type="entry name" value="Dehydroquinate synthase-like"/>
    <property type="match status" value="1"/>
</dbReference>
<dbReference type="Pfam" id="PF01761">
    <property type="entry name" value="DHQ_synthase"/>
    <property type="match status" value="1"/>
</dbReference>
<accession>A0A0H5Q7Z8</accession>
<keyword evidence="3" id="KW-0521">NADP</keyword>
<reference evidence="11" key="1">
    <citation type="submission" date="2015-06" db="EMBL/GenBank/DDBJ databases">
        <authorList>
            <person name="Joergensen T."/>
        </authorList>
    </citation>
    <scope>NUCLEOTIDE SEQUENCE</scope>
    <source>
        <strain evidence="11">RGRH1857</strain>
    </source>
</reference>
<dbReference type="GO" id="GO:0009089">
    <property type="term" value="P:lysine biosynthetic process via diaminopimelate"/>
    <property type="evidence" value="ECO:0007669"/>
    <property type="project" value="InterPro"/>
</dbReference>
<evidence type="ECO:0000259" key="8">
    <source>
        <dbReference type="Pfam" id="PF01113"/>
    </source>
</evidence>
<keyword evidence="2" id="KW-0028">Amino-acid biosynthesis</keyword>
<dbReference type="InterPro" id="IPR030960">
    <property type="entry name" value="DHQS/DOIS_N"/>
</dbReference>
<dbReference type="InterPro" id="IPR036291">
    <property type="entry name" value="NAD(P)-bd_dom_sf"/>
</dbReference>
<sequence length="380" mass="42574">MKIALVGYGKMGHMIERIAKNRGHEIVAIVDIDNPDVFDSRQFASADVAIEFTAPTQAIENYRRAWAVGLPVVSGTTGWTEFMPQIKEEIKAGGHTLFWSSNFSIGVNILFAINRKLASIMSAYPQYAGYITEIHHTAKKDALVNIPTTLLGAVDASSGGKTGVNYQGLKNEIGVFSAPVAVYINPQYFKTLDFANRASGYAEMVKHALVSDSILFDQTLAFDLEVFDMQRLSSLLSQNIIVKQNFTTLDPFEVGRRKALNLGHTFGHAFETLSYRMQKPLLHGYAVMWGLLAEIYLSVVKLKLDKEILSKLLFFAKQYYGVFPFSCNDYDTILELMSHDKKNDHGHINFTFLAGIGDTRINQTVTKEKIFEALDFIREN</sequence>
<evidence type="ECO:0000256" key="5">
    <source>
        <dbReference type="ARBA" id="ARBA00023027"/>
    </source>
</evidence>
<dbReference type="CDD" id="cd02274">
    <property type="entry name" value="DHDPR_N"/>
    <property type="match status" value="1"/>
</dbReference>
<dbReference type="InterPro" id="IPR056179">
    <property type="entry name" value="DHQS_C"/>
</dbReference>
<dbReference type="InterPro" id="IPR000846">
    <property type="entry name" value="DapB_N"/>
</dbReference>
<dbReference type="PANTHER" id="PTHR43622">
    <property type="entry name" value="3-DEHYDROQUINATE SYNTHASE"/>
    <property type="match status" value="1"/>
</dbReference>
<keyword evidence="4" id="KW-0560">Oxidoreductase</keyword>
<evidence type="ECO:0000256" key="3">
    <source>
        <dbReference type="ARBA" id="ARBA00022857"/>
    </source>
</evidence>
<proteinExistence type="predicted"/>
<comment type="cofactor">
    <cofactor evidence="1">
        <name>NAD(+)</name>
        <dbReference type="ChEBI" id="CHEBI:57540"/>
    </cofactor>
</comment>
<evidence type="ECO:0000256" key="1">
    <source>
        <dbReference type="ARBA" id="ARBA00001911"/>
    </source>
</evidence>
<evidence type="ECO:0000256" key="4">
    <source>
        <dbReference type="ARBA" id="ARBA00023002"/>
    </source>
</evidence>
<evidence type="ECO:0000259" key="10">
    <source>
        <dbReference type="Pfam" id="PF24621"/>
    </source>
</evidence>
<dbReference type="GO" id="GO:0008839">
    <property type="term" value="F:4-hydroxy-tetrahydrodipicolinate reductase"/>
    <property type="evidence" value="ECO:0007669"/>
    <property type="project" value="InterPro"/>
</dbReference>
<evidence type="ECO:0008006" key="12">
    <source>
        <dbReference type="Google" id="ProtNLM"/>
    </source>
</evidence>
<dbReference type="EMBL" id="LN854350">
    <property type="protein sequence ID" value="CRY98136.1"/>
    <property type="molecule type" value="Genomic_DNA"/>
</dbReference>
<feature type="domain" description="3-dehydroquinate synthase N-terminal" evidence="9">
    <location>
        <begin position="142"/>
        <end position="194"/>
    </location>
</feature>
<keyword evidence="6" id="KW-0057">Aromatic amino acid biosynthesis</keyword>
<feature type="domain" description="Dihydrodipicolinate reductase N-terminal" evidence="8">
    <location>
        <begin position="1"/>
        <end position="103"/>
    </location>
</feature>
<evidence type="ECO:0000259" key="9">
    <source>
        <dbReference type="Pfam" id="PF01761"/>
    </source>
</evidence>
<evidence type="ECO:0000256" key="7">
    <source>
        <dbReference type="ARBA" id="ARBA00023239"/>
    </source>
</evidence>
<dbReference type="GO" id="GO:0003856">
    <property type="term" value="F:3-dehydroquinate synthase activity"/>
    <property type="evidence" value="ECO:0007669"/>
    <property type="project" value="TreeGrafter"/>
</dbReference>
<evidence type="ECO:0000256" key="6">
    <source>
        <dbReference type="ARBA" id="ARBA00023141"/>
    </source>
</evidence>
<name>A0A0H5Q7Z8_9ZZZZ</name>
<dbReference type="AlphaFoldDB" id="A0A0H5Q7Z8"/>
<evidence type="ECO:0000256" key="2">
    <source>
        <dbReference type="ARBA" id="ARBA00022605"/>
    </source>
</evidence>
<evidence type="ECO:0000313" key="11">
    <source>
        <dbReference type="EMBL" id="CRY98136.1"/>
    </source>
</evidence>
<dbReference type="Gene3D" id="1.20.1090.10">
    <property type="entry name" value="Dehydroquinate synthase-like - alpha domain"/>
    <property type="match status" value="1"/>
</dbReference>
<keyword evidence="5" id="KW-0520">NAD</keyword>
<dbReference type="GO" id="GO:0009073">
    <property type="term" value="P:aromatic amino acid family biosynthetic process"/>
    <property type="evidence" value="ECO:0007669"/>
    <property type="project" value="UniProtKB-KW"/>
</dbReference>
<dbReference type="PANTHER" id="PTHR43622:SF7">
    <property type="entry name" value="3-DEHYDROQUINATE SYNTHASE, CHLOROPLASTIC"/>
    <property type="match status" value="1"/>
</dbReference>
<organism evidence="11">
    <name type="scientific">uncultured prokaryote</name>
    <dbReference type="NCBI Taxonomy" id="198431"/>
    <lineage>
        <taxon>unclassified sequences</taxon>
        <taxon>environmental samples</taxon>
    </lineage>
</organism>
<dbReference type="Gene3D" id="3.40.50.1970">
    <property type="match status" value="1"/>
</dbReference>
<dbReference type="Pfam" id="PF24621">
    <property type="entry name" value="DHQS_C"/>
    <property type="match status" value="1"/>
</dbReference>
<protein>
    <recommendedName>
        <fullName evidence="12">3-dehydroquinate synthase</fullName>
    </recommendedName>
</protein>
<dbReference type="SUPFAM" id="SSF51735">
    <property type="entry name" value="NAD(P)-binding Rossmann-fold domains"/>
    <property type="match status" value="1"/>
</dbReference>
<reference evidence="11" key="2">
    <citation type="submission" date="2015-07" db="EMBL/GenBank/DDBJ databases">
        <title>Plasmids, circular viruses and viroids from rat gut.</title>
        <authorList>
            <person name="Jorgensen T.J."/>
            <person name="Hansen M.A."/>
            <person name="Xu Z."/>
            <person name="Tabak M.A."/>
            <person name="Sorensen S.J."/>
            <person name="Hansen L.H."/>
        </authorList>
    </citation>
    <scope>NUCLEOTIDE SEQUENCE</scope>
    <source>
        <strain evidence="11">RGRH1857</strain>
    </source>
</reference>
<feature type="domain" description="3-dehydroquinate synthase C-terminal" evidence="10">
    <location>
        <begin position="200"/>
        <end position="343"/>
    </location>
</feature>
<dbReference type="Pfam" id="PF01113">
    <property type="entry name" value="DapB_N"/>
    <property type="match status" value="1"/>
</dbReference>
<dbReference type="CDD" id="cd08195">
    <property type="entry name" value="DHQS"/>
    <property type="match status" value="1"/>
</dbReference>
<dbReference type="InterPro" id="IPR050071">
    <property type="entry name" value="Dehydroquinate_synthase"/>
</dbReference>